<evidence type="ECO:0000313" key="6">
    <source>
        <dbReference type="EMBL" id="GFR72889.1"/>
    </source>
</evidence>
<dbReference type="GO" id="GO:0005576">
    <property type="term" value="C:extracellular region"/>
    <property type="evidence" value="ECO:0007669"/>
    <property type="project" value="UniProtKB-SubCell"/>
</dbReference>
<dbReference type="SUPFAM" id="SSF57501">
    <property type="entry name" value="Cystine-knot cytokines"/>
    <property type="match status" value="1"/>
</dbReference>
<keyword evidence="5" id="KW-0472">Membrane</keyword>
<keyword evidence="5" id="KW-1133">Transmembrane helix</keyword>
<name>A0AAV4FIL8_9GAST</name>
<evidence type="ECO:0000256" key="5">
    <source>
        <dbReference type="SAM" id="Phobius"/>
    </source>
</evidence>
<comment type="caution">
    <text evidence="6">The sequence shown here is derived from an EMBL/GenBank/DDBJ whole genome shotgun (WGS) entry which is preliminary data.</text>
</comment>
<feature type="transmembrane region" description="Helical" evidence="5">
    <location>
        <begin position="7"/>
        <end position="30"/>
    </location>
</feature>
<evidence type="ECO:0000256" key="4">
    <source>
        <dbReference type="ARBA" id="ARBA00022729"/>
    </source>
</evidence>
<keyword evidence="5" id="KW-0812">Transmembrane</keyword>
<dbReference type="Pfam" id="PF06083">
    <property type="entry name" value="IL17"/>
    <property type="match status" value="1"/>
</dbReference>
<protein>
    <submittedName>
        <fullName evidence="6">Uncharacterized protein</fullName>
    </submittedName>
</protein>
<feature type="transmembrane region" description="Helical" evidence="5">
    <location>
        <begin position="36"/>
        <end position="59"/>
    </location>
</feature>
<evidence type="ECO:0000313" key="7">
    <source>
        <dbReference type="Proteomes" id="UP000762676"/>
    </source>
</evidence>
<gene>
    <name evidence="6" type="ORF">ElyMa_000390300</name>
</gene>
<dbReference type="Gene3D" id="2.10.90.10">
    <property type="entry name" value="Cystine-knot cytokines"/>
    <property type="match status" value="1"/>
</dbReference>
<comment type="similarity">
    <text evidence="2">Belongs to the IL-17 family.</text>
</comment>
<dbReference type="InterPro" id="IPR029034">
    <property type="entry name" value="Cystine-knot_cytokine"/>
</dbReference>
<keyword evidence="4" id="KW-0732">Signal</keyword>
<evidence type="ECO:0000256" key="3">
    <source>
        <dbReference type="ARBA" id="ARBA00022525"/>
    </source>
</evidence>
<evidence type="ECO:0000256" key="2">
    <source>
        <dbReference type="ARBA" id="ARBA00007236"/>
    </source>
</evidence>
<keyword evidence="7" id="KW-1185">Reference proteome</keyword>
<reference evidence="6 7" key="1">
    <citation type="journal article" date="2021" name="Elife">
        <title>Chloroplast acquisition without the gene transfer in kleptoplastic sea slugs, Plakobranchus ocellatus.</title>
        <authorList>
            <person name="Maeda T."/>
            <person name="Takahashi S."/>
            <person name="Yoshida T."/>
            <person name="Shimamura S."/>
            <person name="Takaki Y."/>
            <person name="Nagai Y."/>
            <person name="Toyoda A."/>
            <person name="Suzuki Y."/>
            <person name="Arimoto A."/>
            <person name="Ishii H."/>
            <person name="Satoh N."/>
            <person name="Nishiyama T."/>
            <person name="Hasebe M."/>
            <person name="Maruyama T."/>
            <person name="Minagawa J."/>
            <person name="Obokata J."/>
            <person name="Shigenobu S."/>
        </authorList>
    </citation>
    <scope>NUCLEOTIDE SEQUENCE [LARGE SCALE GENOMIC DNA]</scope>
</reference>
<dbReference type="GO" id="GO:0005125">
    <property type="term" value="F:cytokine activity"/>
    <property type="evidence" value="ECO:0007669"/>
    <property type="project" value="InterPro"/>
</dbReference>
<accession>A0AAV4FIL8</accession>
<comment type="subcellular location">
    <subcellularLocation>
        <location evidence="1">Secreted</location>
    </subcellularLocation>
</comment>
<organism evidence="6 7">
    <name type="scientific">Elysia marginata</name>
    <dbReference type="NCBI Taxonomy" id="1093978"/>
    <lineage>
        <taxon>Eukaryota</taxon>
        <taxon>Metazoa</taxon>
        <taxon>Spiralia</taxon>
        <taxon>Lophotrochozoa</taxon>
        <taxon>Mollusca</taxon>
        <taxon>Gastropoda</taxon>
        <taxon>Heterobranchia</taxon>
        <taxon>Euthyneura</taxon>
        <taxon>Panpulmonata</taxon>
        <taxon>Sacoglossa</taxon>
        <taxon>Placobranchoidea</taxon>
        <taxon>Plakobranchidae</taxon>
        <taxon>Elysia</taxon>
    </lineage>
</organism>
<dbReference type="InterPro" id="IPR010345">
    <property type="entry name" value="IL-17_fam"/>
</dbReference>
<keyword evidence="3" id="KW-0964">Secreted</keyword>
<dbReference type="EMBL" id="BMAT01000778">
    <property type="protein sequence ID" value="GFR72889.1"/>
    <property type="molecule type" value="Genomic_DNA"/>
</dbReference>
<feature type="transmembrane region" description="Helical" evidence="5">
    <location>
        <begin position="256"/>
        <end position="275"/>
    </location>
</feature>
<evidence type="ECO:0000256" key="1">
    <source>
        <dbReference type="ARBA" id="ARBA00004613"/>
    </source>
</evidence>
<dbReference type="AlphaFoldDB" id="A0AAV4FIL8"/>
<dbReference type="Proteomes" id="UP000762676">
    <property type="component" value="Unassembled WGS sequence"/>
</dbReference>
<proteinExistence type="inferred from homology"/>
<sequence>MLRYKAIVLVVVVVVVVGVLVVVVVVVDVVEVELVVVVVVVIIEVVLVVVIEVVILLLLGVTTASQLRDDQGERRTLAATEEDTCGNPDHASIKAQLLQNYDIFDSFYKLPRFARASRLPRQNISLSTSFLNDADVCHMLQNQPIGLNGRDPCPGIWILSRDANRVPCLRREFRCLCTDCLLPQELAEHSSNHNAPQCLPIFNYVPVMRKQWNSNTNSDQWTYALDPVVVACTCAGRPNIHGNNVRGISSSSSSSTLIAAAVVIVVVVVHVVVIVRRTHSSTCSSTSIVVVVVV</sequence>